<dbReference type="InterPro" id="IPR012334">
    <property type="entry name" value="Pectin_lyas_fold"/>
</dbReference>
<accession>A0A9D4ZCV3</accession>
<dbReference type="AlphaFoldDB" id="A0A9D4ZCV3"/>
<dbReference type="Proteomes" id="UP000886520">
    <property type="component" value="Chromosome 15"/>
</dbReference>
<reference evidence="1" key="1">
    <citation type="submission" date="2021-01" db="EMBL/GenBank/DDBJ databases">
        <title>Adiantum capillus-veneris genome.</title>
        <authorList>
            <person name="Fang Y."/>
            <person name="Liao Q."/>
        </authorList>
    </citation>
    <scope>NUCLEOTIDE SEQUENCE</scope>
    <source>
        <strain evidence="1">H3</strain>
        <tissue evidence="1">Leaf</tissue>
    </source>
</reference>
<dbReference type="OrthoDB" id="1046782at2759"/>
<evidence type="ECO:0000313" key="1">
    <source>
        <dbReference type="EMBL" id="KAI5069397.1"/>
    </source>
</evidence>
<sequence>MSNESIHCKKMRGYIHITTLLLYYSLSITADCARFSYKEPYRPRRHSSAAFQNPFVDKSHGSLISHLENARALASSWWQDTLNLQNAEESRSRTLIFNPGANGADPTGNSDSTAELQLTINQAFEVASRNNLMPGVADLGGVEVHLAGGQYAISKPLTLPDQGGGNVVIRGGTLRATSSFPSDRFLIELGSPQLREEWVRLGGKLANSHGQPAFENIALQNLMLDANFTAGGILLLNPIRTTIANCYITHFSSSGISVHGGHETFIQTSFLGQHITTGSDPGERSFSGTAILLDSNDNAVTDVVIFSAQTAIEILGQANIITGVHCYNKATGWGGVGIMIRQGAAQNRMLGCYLDYTGIVLEETRQITITNSFFLGDAFVLLRATGNPDVVGLSIVDNMFSGGNHGVPIVQTKGSFSHVKQTCVDDNSATGMALRSTRARVSVAGFGSNWTADLSETLLFPTSIAHVQYSFFASNENATDSSSVFPSHALQSVKATSITVASDIPVHAIVSFNVDQSTYSESETMYVA</sequence>
<dbReference type="SUPFAM" id="SSF51126">
    <property type="entry name" value="Pectin lyase-like"/>
    <property type="match status" value="1"/>
</dbReference>
<evidence type="ECO:0008006" key="3">
    <source>
        <dbReference type="Google" id="ProtNLM"/>
    </source>
</evidence>
<dbReference type="GO" id="GO:0004650">
    <property type="term" value="F:polygalacturonase activity"/>
    <property type="evidence" value="ECO:0007669"/>
    <property type="project" value="InterPro"/>
</dbReference>
<gene>
    <name evidence="1" type="ORF">GOP47_0015698</name>
</gene>
<evidence type="ECO:0000313" key="2">
    <source>
        <dbReference type="Proteomes" id="UP000886520"/>
    </source>
</evidence>
<proteinExistence type="predicted"/>
<dbReference type="InterPro" id="IPR039279">
    <property type="entry name" value="QRT3-like"/>
</dbReference>
<protein>
    <recommendedName>
        <fullName evidence="3">Pectate lyase superfamily protein domain-containing protein</fullName>
    </recommendedName>
</protein>
<dbReference type="PANTHER" id="PTHR33928:SF2">
    <property type="entry name" value="PECTATE LYASE SUPERFAMILY PROTEIN DOMAIN-CONTAINING PROTEIN-RELATED"/>
    <property type="match status" value="1"/>
</dbReference>
<comment type="caution">
    <text evidence="1">The sequence shown here is derived from an EMBL/GenBank/DDBJ whole genome shotgun (WGS) entry which is preliminary data.</text>
</comment>
<dbReference type="PANTHER" id="PTHR33928">
    <property type="entry name" value="POLYGALACTURONASE QRT3"/>
    <property type="match status" value="1"/>
</dbReference>
<keyword evidence="2" id="KW-1185">Reference proteome</keyword>
<name>A0A9D4ZCV3_ADICA</name>
<dbReference type="EMBL" id="JABFUD020000015">
    <property type="protein sequence ID" value="KAI5069397.1"/>
    <property type="molecule type" value="Genomic_DNA"/>
</dbReference>
<dbReference type="InterPro" id="IPR011050">
    <property type="entry name" value="Pectin_lyase_fold/virulence"/>
</dbReference>
<dbReference type="Gene3D" id="2.160.20.10">
    <property type="entry name" value="Single-stranded right-handed beta-helix, Pectin lyase-like"/>
    <property type="match status" value="1"/>
</dbReference>
<organism evidence="1 2">
    <name type="scientific">Adiantum capillus-veneris</name>
    <name type="common">Maidenhair fern</name>
    <dbReference type="NCBI Taxonomy" id="13818"/>
    <lineage>
        <taxon>Eukaryota</taxon>
        <taxon>Viridiplantae</taxon>
        <taxon>Streptophyta</taxon>
        <taxon>Embryophyta</taxon>
        <taxon>Tracheophyta</taxon>
        <taxon>Polypodiopsida</taxon>
        <taxon>Polypodiidae</taxon>
        <taxon>Polypodiales</taxon>
        <taxon>Pteridineae</taxon>
        <taxon>Pteridaceae</taxon>
        <taxon>Vittarioideae</taxon>
        <taxon>Adiantum</taxon>
    </lineage>
</organism>